<dbReference type="Proteomes" id="UP000260793">
    <property type="component" value="Unassembled WGS sequence"/>
</dbReference>
<dbReference type="EC" id="3.1.-.-" evidence="9"/>
<evidence type="ECO:0000256" key="3">
    <source>
        <dbReference type="ARBA" id="ARBA00022722"/>
    </source>
</evidence>
<protein>
    <recommendedName>
        <fullName evidence="9">CRISPR-associated endoribonuclease Cas2</fullName>
        <ecNumber evidence="9">3.1.-.-</ecNumber>
    </recommendedName>
</protein>
<evidence type="ECO:0000256" key="1">
    <source>
        <dbReference type="ARBA" id="ARBA00001946"/>
    </source>
</evidence>
<dbReference type="Pfam" id="PF09827">
    <property type="entry name" value="CRISPR_Cas2"/>
    <property type="match status" value="1"/>
</dbReference>
<dbReference type="NCBIfam" id="TIGR01573">
    <property type="entry name" value="cas2"/>
    <property type="match status" value="1"/>
</dbReference>
<dbReference type="GO" id="GO:0043571">
    <property type="term" value="P:maintenance of CRISPR repeat elements"/>
    <property type="evidence" value="ECO:0007669"/>
    <property type="project" value="UniProtKB-UniRule"/>
</dbReference>
<evidence type="ECO:0000256" key="2">
    <source>
        <dbReference type="ARBA" id="ARBA00009959"/>
    </source>
</evidence>
<evidence type="ECO:0000313" key="13">
    <source>
        <dbReference type="Proteomes" id="UP000260793"/>
    </source>
</evidence>
<comment type="subunit">
    <text evidence="9">Homodimer, forms a heterotetramer with a Cas1 homodimer.</text>
</comment>
<comment type="function">
    <text evidence="9">CRISPR (clustered regularly interspaced short palindromic repeat), is an adaptive immune system that provides protection against mobile genetic elements (viruses, transposable elements and conjugative plasmids). CRISPR clusters contain sequences complementary to antecedent mobile elements and target invading nucleic acids. CRISPR clusters are transcribed and processed into CRISPR RNA (crRNA). Functions as a ssRNA-specific endoribonuclease. Involved in the integration of spacer DNA into the CRISPR cassette.</text>
</comment>
<dbReference type="EMBL" id="QSQN01000025">
    <property type="protein sequence ID" value="RGK38564.1"/>
    <property type="molecule type" value="Genomic_DNA"/>
</dbReference>
<evidence type="ECO:0000313" key="10">
    <source>
        <dbReference type="EMBL" id="RGK38564.1"/>
    </source>
</evidence>
<dbReference type="Proteomes" id="UP000285832">
    <property type="component" value="Unassembled WGS sequence"/>
</dbReference>
<evidence type="ECO:0000256" key="4">
    <source>
        <dbReference type="ARBA" id="ARBA00022723"/>
    </source>
</evidence>
<evidence type="ECO:0000313" key="11">
    <source>
        <dbReference type="EMBL" id="RHF62501.1"/>
    </source>
</evidence>
<evidence type="ECO:0000313" key="14">
    <source>
        <dbReference type="Proteomes" id="UP000284902"/>
    </source>
</evidence>
<dbReference type="HAMAP" id="MF_01471">
    <property type="entry name" value="Cas2"/>
    <property type="match status" value="1"/>
</dbReference>
<dbReference type="EMBL" id="QRHG01000005">
    <property type="protein sequence ID" value="RHF62501.1"/>
    <property type="molecule type" value="Genomic_DNA"/>
</dbReference>
<dbReference type="EMBL" id="QRMI01000006">
    <property type="protein sequence ID" value="RHJ63037.1"/>
    <property type="molecule type" value="Genomic_DNA"/>
</dbReference>
<sequence length="101" mass="11617">MRVLVFFDLPVITGENKRAYRKFRKYLLKNGFLMLQESVYCKLALNGTAVKAIVDNVHKNKPEEGLIQLLTVTEKQYAKMDIVIGETKSEVLDTDERLVIL</sequence>
<comment type="similarity">
    <text evidence="2 9">Belongs to the CRISPR-associated endoribonuclease Cas2 protein family.</text>
</comment>
<evidence type="ECO:0000256" key="6">
    <source>
        <dbReference type="ARBA" id="ARBA00022801"/>
    </source>
</evidence>
<dbReference type="InterPro" id="IPR021127">
    <property type="entry name" value="CRISPR_associated_Cas2"/>
</dbReference>
<evidence type="ECO:0000256" key="8">
    <source>
        <dbReference type="ARBA" id="ARBA00023118"/>
    </source>
</evidence>
<dbReference type="GO" id="GO:0016787">
    <property type="term" value="F:hydrolase activity"/>
    <property type="evidence" value="ECO:0007669"/>
    <property type="project" value="UniProtKB-KW"/>
</dbReference>
<accession>A0A3E4LMQ5</accession>
<evidence type="ECO:0000256" key="9">
    <source>
        <dbReference type="HAMAP-Rule" id="MF_01471"/>
    </source>
</evidence>
<reference evidence="13 14" key="1">
    <citation type="submission" date="2018-08" db="EMBL/GenBank/DDBJ databases">
        <title>A genome reference for cultivated species of the human gut microbiota.</title>
        <authorList>
            <person name="Zou Y."/>
            <person name="Xue W."/>
            <person name="Luo G."/>
        </authorList>
    </citation>
    <scope>NUCLEOTIDE SEQUENCE [LARGE SCALE GENOMIC DNA]</scope>
    <source>
        <strain evidence="12 15">AM09-9</strain>
        <strain evidence="11 14">AM25-1LB</strain>
        <strain evidence="10 13">TF11-7</strain>
    </source>
</reference>
<dbReference type="AlphaFoldDB" id="A0A3E4LMQ5"/>
<keyword evidence="5 9" id="KW-0255">Endonuclease</keyword>
<proteinExistence type="inferred from homology"/>
<evidence type="ECO:0000256" key="7">
    <source>
        <dbReference type="ARBA" id="ARBA00022842"/>
    </source>
</evidence>
<keyword evidence="4 9" id="KW-0479">Metal-binding</keyword>
<dbReference type="GO" id="GO:0046872">
    <property type="term" value="F:metal ion binding"/>
    <property type="evidence" value="ECO:0007669"/>
    <property type="project" value="UniProtKB-UniRule"/>
</dbReference>
<dbReference type="GO" id="GO:0004521">
    <property type="term" value="F:RNA endonuclease activity"/>
    <property type="evidence" value="ECO:0007669"/>
    <property type="project" value="InterPro"/>
</dbReference>
<name>A0A3E4LMQ5_9FIRM</name>
<evidence type="ECO:0000313" key="12">
    <source>
        <dbReference type="EMBL" id="RHJ63037.1"/>
    </source>
</evidence>
<keyword evidence="8 9" id="KW-0051">Antiviral defense</keyword>
<dbReference type="Proteomes" id="UP000284902">
    <property type="component" value="Unassembled WGS sequence"/>
</dbReference>
<comment type="caution">
    <text evidence="10">The sequence shown here is derived from an EMBL/GenBank/DDBJ whole genome shotgun (WGS) entry which is preliminary data.</text>
</comment>
<keyword evidence="6 9" id="KW-0378">Hydrolase</keyword>
<gene>
    <name evidence="9 10" type="primary">cas2</name>
    <name evidence="12" type="ORF">DW116_03660</name>
    <name evidence="11" type="ORF">DW672_02830</name>
    <name evidence="10" type="ORF">DXD17_09945</name>
</gene>
<dbReference type="SUPFAM" id="SSF143430">
    <property type="entry name" value="TTP0101/SSO1404-like"/>
    <property type="match status" value="1"/>
</dbReference>
<comment type="cofactor">
    <cofactor evidence="1 9">
        <name>Mg(2+)</name>
        <dbReference type="ChEBI" id="CHEBI:18420"/>
    </cofactor>
</comment>
<keyword evidence="7 9" id="KW-0460">Magnesium</keyword>
<evidence type="ECO:0000313" key="15">
    <source>
        <dbReference type="Proteomes" id="UP000285832"/>
    </source>
</evidence>
<dbReference type="RefSeq" id="WP_117688357.1">
    <property type="nucleotide sequence ID" value="NZ_CATWTA010000016.1"/>
</dbReference>
<dbReference type="GO" id="GO:0051607">
    <property type="term" value="P:defense response to virus"/>
    <property type="evidence" value="ECO:0007669"/>
    <property type="project" value="UniProtKB-UniRule"/>
</dbReference>
<organism evidence="10 13">
    <name type="scientific">[Ruminococcus] lactaris</name>
    <dbReference type="NCBI Taxonomy" id="46228"/>
    <lineage>
        <taxon>Bacteria</taxon>
        <taxon>Bacillati</taxon>
        <taxon>Bacillota</taxon>
        <taxon>Clostridia</taxon>
        <taxon>Lachnospirales</taxon>
        <taxon>Lachnospiraceae</taxon>
        <taxon>Mediterraneibacter</taxon>
    </lineage>
</organism>
<keyword evidence="3 9" id="KW-0540">Nuclease</keyword>
<dbReference type="InterPro" id="IPR019199">
    <property type="entry name" value="Virulence_VapD/CRISPR_Cas2"/>
</dbReference>
<feature type="binding site" evidence="9">
    <location>
        <position position="8"/>
    </location>
    <ligand>
        <name>Mg(2+)</name>
        <dbReference type="ChEBI" id="CHEBI:18420"/>
        <note>catalytic</note>
    </ligand>
</feature>
<evidence type="ECO:0000256" key="5">
    <source>
        <dbReference type="ARBA" id="ARBA00022759"/>
    </source>
</evidence>